<dbReference type="SUPFAM" id="SSF51735">
    <property type="entry name" value="NAD(P)-binding Rossmann-fold domains"/>
    <property type="match status" value="1"/>
</dbReference>
<comment type="similarity">
    <text evidence="1 4">Belongs to the D-isomer specific 2-hydroxyacid dehydrogenase family.</text>
</comment>
<dbReference type="GO" id="GO:0016616">
    <property type="term" value="F:oxidoreductase activity, acting on the CH-OH group of donors, NAD or NADP as acceptor"/>
    <property type="evidence" value="ECO:0007669"/>
    <property type="project" value="InterPro"/>
</dbReference>
<comment type="caution">
    <text evidence="7">The sequence shown here is derived from an EMBL/GenBank/DDBJ whole genome shotgun (WGS) entry which is preliminary data.</text>
</comment>
<feature type="domain" description="D-isomer specific 2-hydroxyacid dehydrogenase NAD-binding" evidence="6">
    <location>
        <begin position="161"/>
        <end position="312"/>
    </location>
</feature>
<evidence type="ECO:0000313" key="8">
    <source>
        <dbReference type="Proteomes" id="UP000273252"/>
    </source>
</evidence>
<evidence type="ECO:0000256" key="2">
    <source>
        <dbReference type="ARBA" id="ARBA00023002"/>
    </source>
</evidence>
<protein>
    <recommendedName>
        <fullName evidence="9">Hydroxyacid dehydrogenase</fullName>
    </recommendedName>
</protein>
<accession>A0A3A6R248</accession>
<evidence type="ECO:0000259" key="6">
    <source>
        <dbReference type="Pfam" id="PF02826"/>
    </source>
</evidence>
<keyword evidence="3" id="KW-0520">NAD</keyword>
<organism evidence="7 8">
    <name type="scientific">Vibrio sinensis</name>
    <dbReference type="NCBI Taxonomy" id="2302434"/>
    <lineage>
        <taxon>Bacteria</taxon>
        <taxon>Pseudomonadati</taxon>
        <taxon>Pseudomonadota</taxon>
        <taxon>Gammaproteobacteria</taxon>
        <taxon>Vibrionales</taxon>
        <taxon>Vibrionaceae</taxon>
        <taxon>Vibrio</taxon>
    </lineage>
</organism>
<sequence>MEKALLTCKLDQEAVNKLKTIFDVTVAGAALSGDDELPEAQLEQLVTLHQPHVLIVDSSPTTKAVLAASTALKLVICARGTPNNVDVEYCKAHNIDVCNTPSRNANAVAEFTLGLILGITRSIPQSMAAITSREITLPESELSFNTKDVTWQHTSLPFIPYEKYKAFELAEATLGLIGLGAIGLAVAEKAKALSMNVKVYDPYVDPSKVRDMGLELVEFDELIATSDVISIHAKETDATQNMINADVFSAMKPSAYFINTARASLVNYDDLLKALTSRTIEGAAVDVFPIEPLGHENALIDLPNLILTPHIGGASRNVVSHHTRMVMVSIDQYLRGLPKQYSCIR</sequence>
<feature type="domain" description="D-isomer specific 2-hydroxyacid dehydrogenase catalytic" evidence="5">
    <location>
        <begin position="9"/>
        <end position="336"/>
    </location>
</feature>
<dbReference type="Pfam" id="PF02826">
    <property type="entry name" value="2-Hacid_dh_C"/>
    <property type="match status" value="1"/>
</dbReference>
<dbReference type="InterPro" id="IPR006139">
    <property type="entry name" value="D-isomer_2_OHA_DH_cat_dom"/>
</dbReference>
<evidence type="ECO:0000256" key="1">
    <source>
        <dbReference type="ARBA" id="ARBA00005854"/>
    </source>
</evidence>
<name>A0A3A6R248_9VIBR</name>
<keyword evidence="8" id="KW-1185">Reference proteome</keyword>
<dbReference type="InterPro" id="IPR036291">
    <property type="entry name" value="NAD(P)-bd_dom_sf"/>
</dbReference>
<keyword evidence="2 4" id="KW-0560">Oxidoreductase</keyword>
<dbReference type="GO" id="GO:0051287">
    <property type="term" value="F:NAD binding"/>
    <property type="evidence" value="ECO:0007669"/>
    <property type="project" value="InterPro"/>
</dbReference>
<evidence type="ECO:0000259" key="5">
    <source>
        <dbReference type="Pfam" id="PF00389"/>
    </source>
</evidence>
<dbReference type="InterPro" id="IPR006140">
    <property type="entry name" value="D-isomer_DH_NAD-bd"/>
</dbReference>
<dbReference type="Pfam" id="PF00389">
    <property type="entry name" value="2-Hacid_dh"/>
    <property type="match status" value="1"/>
</dbReference>
<dbReference type="InterPro" id="IPR050857">
    <property type="entry name" value="D-2-hydroxyacid_DH"/>
</dbReference>
<dbReference type="PANTHER" id="PTHR42789">
    <property type="entry name" value="D-ISOMER SPECIFIC 2-HYDROXYACID DEHYDROGENASE FAMILY PROTEIN (AFU_ORTHOLOGUE AFUA_6G10090)"/>
    <property type="match status" value="1"/>
</dbReference>
<reference evidence="7 8" key="1">
    <citation type="submission" date="2018-08" db="EMBL/GenBank/DDBJ databases">
        <title>Vibrio isolated from the Eastern China Marginal Seas.</title>
        <authorList>
            <person name="Li Y."/>
        </authorList>
    </citation>
    <scope>NUCLEOTIDE SEQUENCE [LARGE SCALE GENOMIC DNA]</scope>
    <source>
        <strain evidence="7 8">BEI233</strain>
    </source>
</reference>
<dbReference type="Gene3D" id="3.40.50.720">
    <property type="entry name" value="NAD(P)-binding Rossmann-like Domain"/>
    <property type="match status" value="2"/>
</dbReference>
<evidence type="ECO:0008006" key="9">
    <source>
        <dbReference type="Google" id="ProtNLM"/>
    </source>
</evidence>
<dbReference type="RefSeq" id="WP_120028953.1">
    <property type="nucleotide sequence ID" value="NZ_QVMU01000001.1"/>
</dbReference>
<gene>
    <name evidence="7" type="ORF">DZ860_00475</name>
</gene>
<dbReference type="EMBL" id="QVMU01000001">
    <property type="protein sequence ID" value="RJX75197.1"/>
    <property type="molecule type" value="Genomic_DNA"/>
</dbReference>
<dbReference type="OrthoDB" id="9805416at2"/>
<dbReference type="SUPFAM" id="SSF52283">
    <property type="entry name" value="Formate/glycerate dehydrogenase catalytic domain-like"/>
    <property type="match status" value="1"/>
</dbReference>
<evidence type="ECO:0000256" key="3">
    <source>
        <dbReference type="ARBA" id="ARBA00023027"/>
    </source>
</evidence>
<dbReference type="Proteomes" id="UP000273252">
    <property type="component" value="Unassembled WGS sequence"/>
</dbReference>
<evidence type="ECO:0000256" key="4">
    <source>
        <dbReference type="RuleBase" id="RU003719"/>
    </source>
</evidence>
<proteinExistence type="inferred from homology"/>
<dbReference type="PANTHER" id="PTHR42789:SF1">
    <property type="entry name" value="D-ISOMER SPECIFIC 2-HYDROXYACID DEHYDROGENASE FAMILY PROTEIN (AFU_ORTHOLOGUE AFUA_6G10090)"/>
    <property type="match status" value="1"/>
</dbReference>
<evidence type="ECO:0000313" key="7">
    <source>
        <dbReference type="EMBL" id="RJX75197.1"/>
    </source>
</evidence>
<dbReference type="AlphaFoldDB" id="A0A3A6R248"/>